<dbReference type="InterPro" id="IPR000922">
    <property type="entry name" value="Lectin_gal-bd_dom"/>
</dbReference>
<accession>A0A177AXT7</accession>
<sequence length="449" mass="52284">MNVAVENRRPLQLLNFLIYKQRYKTDKIIVCQWDNFNITCIENKQLLIKKAIYGRMNHGKCISKKYGNIGCHANVLSILVDKCGGKKSCQFINPIKPLREAARCPSELSSYLIVHYSCVTVLEPQDWCNKSISLVKNRDKNTIDKVYLAIKDSNANKDVVYERNRYNNVLTGYENVYFQHQPSNFECNFQVISPSQFYKINLFGIYSSSRTFQLINMNAGYVSKYKDECNTQIFIKDNSSSVYNFNQCLDEFSHYFNIYTTLWNKLKIKIKKQKNTTGQLLIEITVSGCATIDTPINGTIITYGYKSAKIQCKSKTDIYQIIQCQNNQWDKITINCLVISMIEYYFNILIFKYSINFLFSDVKFAYSNNVLYQEWNTTQGIILISAMGTFLGLIFGIVSLIGVYFFQKRLKRKRKIPTDQNATWIYDQQCNCRQSLIYTKKQFMTTTCS</sequence>
<keyword evidence="4" id="KW-1185">Reference proteome</keyword>
<dbReference type="EMBL" id="LWCA01000969">
    <property type="protein sequence ID" value="OAF66312.1"/>
    <property type="molecule type" value="Genomic_DNA"/>
</dbReference>
<evidence type="ECO:0000256" key="1">
    <source>
        <dbReference type="SAM" id="Phobius"/>
    </source>
</evidence>
<keyword evidence="1" id="KW-0472">Membrane</keyword>
<keyword evidence="1" id="KW-1133">Transmembrane helix</keyword>
<dbReference type="InterPro" id="IPR043159">
    <property type="entry name" value="Lectin_gal-bd_sf"/>
</dbReference>
<dbReference type="OrthoDB" id="6120134at2759"/>
<dbReference type="PANTHER" id="PTHR46780">
    <property type="entry name" value="PROTEIN EVA-1"/>
    <property type="match status" value="1"/>
</dbReference>
<comment type="caution">
    <text evidence="3">The sequence shown here is derived from an EMBL/GenBank/DDBJ whole genome shotgun (WGS) entry which is preliminary data.</text>
</comment>
<dbReference type="Proteomes" id="UP000078046">
    <property type="component" value="Unassembled WGS sequence"/>
</dbReference>
<dbReference type="GO" id="GO:0030246">
    <property type="term" value="F:carbohydrate binding"/>
    <property type="evidence" value="ECO:0007669"/>
    <property type="project" value="InterPro"/>
</dbReference>
<dbReference type="Pfam" id="PF02140">
    <property type="entry name" value="SUEL_Lectin"/>
    <property type="match status" value="1"/>
</dbReference>
<evidence type="ECO:0000313" key="4">
    <source>
        <dbReference type="Proteomes" id="UP000078046"/>
    </source>
</evidence>
<dbReference type="CDD" id="cd22823">
    <property type="entry name" value="Gal_Rha_Lectin"/>
    <property type="match status" value="1"/>
</dbReference>
<evidence type="ECO:0000313" key="3">
    <source>
        <dbReference type="EMBL" id="OAF66312.1"/>
    </source>
</evidence>
<feature type="transmembrane region" description="Helical" evidence="1">
    <location>
        <begin position="381"/>
        <end position="406"/>
    </location>
</feature>
<protein>
    <recommendedName>
        <fullName evidence="2">SUEL-type lectin domain-containing protein</fullName>
    </recommendedName>
</protein>
<name>A0A177AXT7_9BILA</name>
<evidence type="ECO:0000259" key="2">
    <source>
        <dbReference type="Pfam" id="PF02140"/>
    </source>
</evidence>
<gene>
    <name evidence="3" type="ORF">A3Q56_05960</name>
</gene>
<dbReference type="Gene3D" id="2.60.120.740">
    <property type="match status" value="1"/>
</dbReference>
<proteinExistence type="predicted"/>
<feature type="domain" description="SUEL-type lectin" evidence="2">
    <location>
        <begin position="39"/>
        <end position="118"/>
    </location>
</feature>
<reference evidence="3 4" key="1">
    <citation type="submission" date="2016-04" db="EMBL/GenBank/DDBJ databases">
        <title>The genome of Intoshia linei affirms orthonectids as highly simplified spiralians.</title>
        <authorList>
            <person name="Mikhailov K.V."/>
            <person name="Slusarev G.S."/>
            <person name="Nikitin M.A."/>
            <person name="Logacheva M.D."/>
            <person name="Penin A."/>
            <person name="Aleoshin V."/>
            <person name="Panchin Y.V."/>
        </authorList>
    </citation>
    <scope>NUCLEOTIDE SEQUENCE [LARGE SCALE GENOMIC DNA]</scope>
    <source>
        <strain evidence="3">Intl2013</strain>
        <tissue evidence="3">Whole animal</tissue>
    </source>
</reference>
<dbReference type="AlphaFoldDB" id="A0A177AXT7"/>
<keyword evidence="1" id="KW-0812">Transmembrane</keyword>
<organism evidence="3 4">
    <name type="scientific">Intoshia linei</name>
    <dbReference type="NCBI Taxonomy" id="1819745"/>
    <lineage>
        <taxon>Eukaryota</taxon>
        <taxon>Metazoa</taxon>
        <taxon>Spiralia</taxon>
        <taxon>Lophotrochozoa</taxon>
        <taxon>Mesozoa</taxon>
        <taxon>Orthonectida</taxon>
        <taxon>Rhopaluridae</taxon>
        <taxon>Intoshia</taxon>
    </lineage>
</organism>